<organism evidence="1 2">
    <name type="scientific">Flavobacterium silvaticum</name>
    <dbReference type="NCBI Taxonomy" id="1852020"/>
    <lineage>
        <taxon>Bacteria</taxon>
        <taxon>Pseudomonadati</taxon>
        <taxon>Bacteroidota</taxon>
        <taxon>Flavobacteriia</taxon>
        <taxon>Flavobacteriales</taxon>
        <taxon>Flavobacteriaceae</taxon>
        <taxon>Flavobacterium</taxon>
    </lineage>
</organism>
<gene>
    <name evidence="1" type="ORF">G6047_12550</name>
</gene>
<dbReference type="Proteomes" id="UP000712080">
    <property type="component" value="Unassembled WGS sequence"/>
</dbReference>
<dbReference type="EMBL" id="JAAMPU010000107">
    <property type="protein sequence ID" value="NMH28866.1"/>
    <property type="molecule type" value="Genomic_DNA"/>
</dbReference>
<keyword evidence="2" id="KW-1185">Reference proteome</keyword>
<evidence type="ECO:0000313" key="1">
    <source>
        <dbReference type="EMBL" id="NMH28866.1"/>
    </source>
</evidence>
<evidence type="ECO:0008006" key="3">
    <source>
        <dbReference type="Google" id="ProtNLM"/>
    </source>
</evidence>
<accession>A0A972G1R6</accession>
<reference evidence="1" key="1">
    <citation type="submission" date="2020-02" db="EMBL/GenBank/DDBJ databases">
        <title>Flavobacterium sp. genome.</title>
        <authorList>
            <person name="Jung H.S."/>
            <person name="Baek J.H."/>
            <person name="Jeon C.O."/>
        </authorList>
    </citation>
    <scope>NUCLEOTIDE SEQUENCE</scope>
    <source>
        <strain evidence="1">SE-s28</strain>
    </source>
</reference>
<protein>
    <recommendedName>
        <fullName evidence="3">Cytoplasmic protein</fullName>
    </recommendedName>
</protein>
<name>A0A972G1R6_9FLAO</name>
<evidence type="ECO:0000313" key="2">
    <source>
        <dbReference type="Proteomes" id="UP000712080"/>
    </source>
</evidence>
<dbReference type="AlphaFoldDB" id="A0A972G1R6"/>
<sequence>MRNKADLLGDHLCGCFHFMETFSPMEIQDWIREKDGTETAICPKCGIDSVLGSAFPVTDEHFLAEMHLYWF</sequence>
<proteinExistence type="predicted"/>
<comment type="caution">
    <text evidence="1">The sequence shown here is derived from an EMBL/GenBank/DDBJ whole genome shotgun (WGS) entry which is preliminary data.</text>
</comment>